<accession>A0A8J2NQI7</accession>
<keyword evidence="2" id="KW-1185">Reference proteome</keyword>
<gene>
    <name evidence="1" type="ORF">AFUS01_LOCUS7447</name>
</gene>
<proteinExistence type="predicted"/>
<dbReference type="EMBL" id="CAJVCH010050421">
    <property type="protein sequence ID" value="CAG7718023.1"/>
    <property type="molecule type" value="Genomic_DNA"/>
</dbReference>
<reference evidence="1" key="1">
    <citation type="submission" date="2021-06" db="EMBL/GenBank/DDBJ databases">
        <authorList>
            <person name="Hodson N. C."/>
            <person name="Mongue J. A."/>
            <person name="Jaron S. K."/>
        </authorList>
    </citation>
    <scope>NUCLEOTIDE SEQUENCE</scope>
</reference>
<protein>
    <submittedName>
        <fullName evidence="1">Uncharacterized protein</fullName>
    </submittedName>
</protein>
<evidence type="ECO:0000313" key="2">
    <source>
        <dbReference type="Proteomes" id="UP000708208"/>
    </source>
</evidence>
<dbReference type="AlphaFoldDB" id="A0A8J2NQI7"/>
<comment type="caution">
    <text evidence="1">The sequence shown here is derived from an EMBL/GenBank/DDBJ whole genome shotgun (WGS) entry which is preliminary data.</text>
</comment>
<organism evidence="1 2">
    <name type="scientific">Allacma fusca</name>
    <dbReference type="NCBI Taxonomy" id="39272"/>
    <lineage>
        <taxon>Eukaryota</taxon>
        <taxon>Metazoa</taxon>
        <taxon>Ecdysozoa</taxon>
        <taxon>Arthropoda</taxon>
        <taxon>Hexapoda</taxon>
        <taxon>Collembola</taxon>
        <taxon>Symphypleona</taxon>
        <taxon>Sminthuridae</taxon>
        <taxon>Allacma</taxon>
    </lineage>
</organism>
<dbReference type="Proteomes" id="UP000708208">
    <property type="component" value="Unassembled WGS sequence"/>
</dbReference>
<evidence type="ECO:0000313" key="1">
    <source>
        <dbReference type="EMBL" id="CAG7718023.1"/>
    </source>
</evidence>
<name>A0A8J2NQI7_9HEXA</name>
<sequence>KSCSSEMFWATLYSTHRNILRINNDDVQLEIGALILPMTSQEYAALVKGYIYIFPISHLLMTVNFQRFPHISRTSFEPNANMLFGTFKSSELFQKSCLPFSSYPFDSTSGWEGSVVLKS</sequence>
<feature type="non-terminal residue" evidence="1">
    <location>
        <position position="119"/>
    </location>
</feature>